<dbReference type="Proteomes" id="UP000184611">
    <property type="component" value="Unassembled WGS sequence"/>
</dbReference>
<feature type="transmembrane region" description="Helical" evidence="1">
    <location>
        <begin position="57"/>
        <end position="78"/>
    </location>
</feature>
<feature type="transmembrane region" description="Helical" evidence="1">
    <location>
        <begin position="329"/>
        <end position="350"/>
    </location>
</feature>
<keyword evidence="1" id="KW-0472">Membrane</keyword>
<evidence type="ECO:0000313" key="3">
    <source>
        <dbReference type="Proteomes" id="UP000184611"/>
    </source>
</evidence>
<evidence type="ECO:0000256" key="1">
    <source>
        <dbReference type="SAM" id="Phobius"/>
    </source>
</evidence>
<dbReference type="RefSeq" id="WP_073581563.1">
    <property type="nucleotide sequence ID" value="NZ_FRYK01000001.1"/>
</dbReference>
<name>A0A1M7ZUA8_9FLAO</name>
<feature type="transmembrane region" description="Helical" evidence="1">
    <location>
        <begin position="178"/>
        <end position="211"/>
    </location>
</feature>
<gene>
    <name evidence="2" type="ORF">SAMN05443547_0768</name>
</gene>
<keyword evidence="2" id="KW-0436">Ligase</keyword>
<proteinExistence type="predicted"/>
<feature type="transmembrane region" description="Helical" evidence="1">
    <location>
        <begin position="113"/>
        <end position="133"/>
    </location>
</feature>
<protein>
    <submittedName>
        <fullName evidence="2">O-antigen ligase</fullName>
    </submittedName>
</protein>
<accession>A0A1M7ZUA8</accession>
<keyword evidence="1" id="KW-1133">Transmembrane helix</keyword>
<feature type="transmembrane region" description="Helical" evidence="1">
    <location>
        <begin position="12"/>
        <end position="45"/>
    </location>
</feature>
<keyword evidence="1" id="KW-0812">Transmembrane</keyword>
<feature type="transmembrane region" description="Helical" evidence="1">
    <location>
        <begin position="84"/>
        <end position="101"/>
    </location>
</feature>
<feature type="transmembrane region" description="Helical" evidence="1">
    <location>
        <begin position="223"/>
        <end position="239"/>
    </location>
</feature>
<dbReference type="OrthoDB" id="1424618at2"/>
<dbReference type="GO" id="GO:0016874">
    <property type="term" value="F:ligase activity"/>
    <property type="evidence" value="ECO:0007669"/>
    <property type="project" value="UniProtKB-KW"/>
</dbReference>
<dbReference type="STRING" id="416016.SAMN05443547_0768"/>
<evidence type="ECO:0000313" key="2">
    <source>
        <dbReference type="EMBL" id="SHO72436.1"/>
    </source>
</evidence>
<keyword evidence="3" id="KW-1185">Reference proteome</keyword>
<feature type="transmembrane region" description="Helical" evidence="1">
    <location>
        <begin position="153"/>
        <end position="171"/>
    </location>
</feature>
<sequence length="402" mass="47596">MSKNIFFKDNIFDFLFVFLILVLPFSKALTNIIIAFSAFLFIVRFEKKKNSNYFKSPFFILAILVLYLYFQAIINGSFFQDFGFYKKYLYLIIIPVLFLEIKNTQLLKLFSIIVINITIFISIFKIFKFYYYFNYLPLADGWATNTVLYLERPYAGLFSVICLILSCEQIITRTKSKFFFIFSFALSFFFLFFISIRISLITLFVIVLTYVFFYMKMTSKKKIFLSIFLMISLTSITFLNKNIAKRFFIDKNISDIVQTIIEFEPRIVIWRCADLITEQKDFSVFFGTNSYSDIKNSLINCYSDSITDNSRRNWFLVNKFNTHNQFIDLYLIGGLIAFLIFIIFLTISIINNHKSFFSVAIFITFTMVLLIENIFHRQFGCLIFSIFTSLYFTKKTIKDVSN</sequence>
<organism evidence="2 3">
    <name type="scientific">Flavobacterium cucumis</name>
    <dbReference type="NCBI Taxonomy" id="416016"/>
    <lineage>
        <taxon>Bacteria</taxon>
        <taxon>Pseudomonadati</taxon>
        <taxon>Bacteroidota</taxon>
        <taxon>Flavobacteriia</taxon>
        <taxon>Flavobacteriales</taxon>
        <taxon>Flavobacteriaceae</taxon>
        <taxon>Flavobacterium</taxon>
    </lineage>
</organism>
<reference evidence="3" key="1">
    <citation type="submission" date="2016-12" db="EMBL/GenBank/DDBJ databases">
        <authorList>
            <person name="Varghese N."/>
            <person name="Submissions S."/>
        </authorList>
    </citation>
    <scope>NUCLEOTIDE SEQUENCE [LARGE SCALE GENOMIC DNA]</scope>
    <source>
        <strain evidence="3">DSM 18830</strain>
    </source>
</reference>
<feature type="transmembrane region" description="Helical" evidence="1">
    <location>
        <begin position="356"/>
        <end position="375"/>
    </location>
</feature>
<dbReference type="AlphaFoldDB" id="A0A1M7ZUA8"/>
<dbReference type="EMBL" id="FRYK01000001">
    <property type="protein sequence ID" value="SHO72436.1"/>
    <property type="molecule type" value="Genomic_DNA"/>
</dbReference>